<gene>
    <name evidence="2" type="ORF">BT96DRAFT_1014812</name>
</gene>
<dbReference type="PANTHER" id="PTHR33048:SF47">
    <property type="entry name" value="INTEGRAL MEMBRANE PROTEIN-RELATED"/>
    <property type="match status" value="1"/>
</dbReference>
<keyword evidence="1" id="KW-1133">Transmembrane helix</keyword>
<evidence type="ECO:0008006" key="4">
    <source>
        <dbReference type="Google" id="ProtNLM"/>
    </source>
</evidence>
<sequence>MSSTTNLVFCVTFFTIAQVSTVARVWIRYRKQRLWWDDGWAILTMMLSILLDILLFLGGSDPLLPISPHMQVVRQWLIMISFTMAVWCARISLMFSIIRLIPPSFTLRRISEWAAVSFSLVCILNATWDLRVRVLPYGELITDLVEDITLVVIPIRLLGHVNLPKDKRRMLVVIFGASLLTSTMSSYNYDRFIIPITAEVVVGTALAVANMGVLTPFLYRLIGKRDGDIDSKPYTHYPSVQTNGDIRMRRVSDLVASGIRLADADRASTSSTHSKA</sequence>
<evidence type="ECO:0000256" key="1">
    <source>
        <dbReference type="SAM" id="Phobius"/>
    </source>
</evidence>
<dbReference type="EMBL" id="ML769401">
    <property type="protein sequence ID" value="KAE9406592.1"/>
    <property type="molecule type" value="Genomic_DNA"/>
</dbReference>
<dbReference type="AlphaFoldDB" id="A0A6A4I3Z8"/>
<feature type="transmembrane region" description="Helical" evidence="1">
    <location>
        <begin position="170"/>
        <end position="187"/>
    </location>
</feature>
<keyword evidence="1" id="KW-0472">Membrane</keyword>
<feature type="transmembrane region" description="Helical" evidence="1">
    <location>
        <begin position="6"/>
        <end position="27"/>
    </location>
</feature>
<evidence type="ECO:0000313" key="2">
    <source>
        <dbReference type="EMBL" id="KAE9406592.1"/>
    </source>
</evidence>
<name>A0A6A4I3Z8_9AGAR</name>
<dbReference type="InterPro" id="IPR052337">
    <property type="entry name" value="SAT4-like"/>
</dbReference>
<evidence type="ECO:0000313" key="3">
    <source>
        <dbReference type="Proteomes" id="UP000799118"/>
    </source>
</evidence>
<reference evidence="2" key="1">
    <citation type="journal article" date="2019" name="Environ. Microbiol.">
        <title>Fungal ecological strategies reflected in gene transcription - a case study of two litter decomposers.</title>
        <authorList>
            <person name="Barbi F."/>
            <person name="Kohler A."/>
            <person name="Barry K."/>
            <person name="Baskaran P."/>
            <person name="Daum C."/>
            <person name="Fauchery L."/>
            <person name="Ihrmark K."/>
            <person name="Kuo A."/>
            <person name="LaButti K."/>
            <person name="Lipzen A."/>
            <person name="Morin E."/>
            <person name="Grigoriev I.V."/>
            <person name="Henrissat B."/>
            <person name="Lindahl B."/>
            <person name="Martin F."/>
        </authorList>
    </citation>
    <scope>NUCLEOTIDE SEQUENCE</scope>
    <source>
        <strain evidence="2">JB14</strain>
    </source>
</reference>
<organism evidence="2 3">
    <name type="scientific">Gymnopus androsaceus JB14</name>
    <dbReference type="NCBI Taxonomy" id="1447944"/>
    <lineage>
        <taxon>Eukaryota</taxon>
        <taxon>Fungi</taxon>
        <taxon>Dikarya</taxon>
        <taxon>Basidiomycota</taxon>
        <taxon>Agaricomycotina</taxon>
        <taxon>Agaricomycetes</taxon>
        <taxon>Agaricomycetidae</taxon>
        <taxon>Agaricales</taxon>
        <taxon>Marasmiineae</taxon>
        <taxon>Omphalotaceae</taxon>
        <taxon>Gymnopus</taxon>
    </lineage>
</organism>
<feature type="transmembrane region" description="Helical" evidence="1">
    <location>
        <begin position="77"/>
        <end position="98"/>
    </location>
</feature>
<feature type="transmembrane region" description="Helical" evidence="1">
    <location>
        <begin position="193"/>
        <end position="219"/>
    </location>
</feature>
<proteinExistence type="predicted"/>
<protein>
    <recommendedName>
        <fullName evidence="4">Integral membrane protein</fullName>
    </recommendedName>
</protein>
<keyword evidence="3" id="KW-1185">Reference proteome</keyword>
<feature type="transmembrane region" description="Helical" evidence="1">
    <location>
        <begin position="39"/>
        <end position="57"/>
    </location>
</feature>
<keyword evidence="1" id="KW-0812">Transmembrane</keyword>
<accession>A0A6A4I3Z8</accession>
<dbReference type="OrthoDB" id="3229610at2759"/>
<dbReference type="PANTHER" id="PTHR33048">
    <property type="entry name" value="PTH11-LIKE INTEGRAL MEMBRANE PROTEIN (AFU_ORTHOLOGUE AFUA_5G11245)"/>
    <property type="match status" value="1"/>
</dbReference>
<dbReference type="Proteomes" id="UP000799118">
    <property type="component" value="Unassembled WGS sequence"/>
</dbReference>